<keyword evidence="3" id="KW-1185">Reference proteome</keyword>
<proteinExistence type="predicted"/>
<dbReference type="STRING" id="1089455.MOPEL_007_00600"/>
<dbReference type="Proteomes" id="UP000004367">
    <property type="component" value="Unassembled WGS sequence"/>
</dbReference>
<dbReference type="AlphaFoldDB" id="H5UND6"/>
<evidence type="ECO:0000313" key="3">
    <source>
        <dbReference type="Proteomes" id="UP000004367"/>
    </source>
</evidence>
<comment type="caution">
    <text evidence="2">The sequence shown here is derived from an EMBL/GenBank/DDBJ whole genome shotgun (WGS) entry which is preliminary data.</text>
</comment>
<keyword evidence="1" id="KW-1133">Transmembrane helix</keyword>
<feature type="transmembrane region" description="Helical" evidence="1">
    <location>
        <begin position="6"/>
        <end position="26"/>
    </location>
</feature>
<keyword evidence="1" id="KW-0812">Transmembrane</keyword>
<gene>
    <name evidence="2" type="ORF">MOPEL_007_00600</name>
</gene>
<dbReference type="EMBL" id="BAFE01000007">
    <property type="protein sequence ID" value="GAB47244.1"/>
    <property type="molecule type" value="Genomic_DNA"/>
</dbReference>
<sequence>MDVVLLSIAMVTVIGALLTAAVVIPARRRGATLVNKHTFTRSARRPSRRRRNNVFVARQKQPLDLTPLLSQGVAAAPRARRGSLTRAS</sequence>
<protein>
    <submittedName>
        <fullName evidence="2">Uncharacterized protein</fullName>
    </submittedName>
</protein>
<reference evidence="2 3" key="1">
    <citation type="submission" date="2012-02" db="EMBL/GenBank/DDBJ databases">
        <title>Whole genome shotgun sequence of Mobilicoccus pelagius NBRC 104925.</title>
        <authorList>
            <person name="Yoshida Y."/>
            <person name="Hosoyama A."/>
            <person name="Tsuchikane K."/>
            <person name="Katsumata H."/>
            <person name="Yamazaki S."/>
            <person name="Fujita N."/>
        </authorList>
    </citation>
    <scope>NUCLEOTIDE SEQUENCE [LARGE SCALE GENOMIC DNA]</scope>
    <source>
        <strain evidence="2 3">NBRC 104925</strain>
    </source>
</reference>
<dbReference type="OrthoDB" id="9938443at2"/>
<dbReference type="RefSeq" id="WP_009481142.1">
    <property type="nucleotide sequence ID" value="NZ_BAFE01000007.1"/>
</dbReference>
<keyword evidence="1" id="KW-0472">Membrane</keyword>
<organism evidence="2 3">
    <name type="scientific">Mobilicoccus pelagius NBRC 104925</name>
    <dbReference type="NCBI Taxonomy" id="1089455"/>
    <lineage>
        <taxon>Bacteria</taxon>
        <taxon>Bacillati</taxon>
        <taxon>Actinomycetota</taxon>
        <taxon>Actinomycetes</taxon>
        <taxon>Micrococcales</taxon>
        <taxon>Dermatophilaceae</taxon>
        <taxon>Mobilicoccus</taxon>
    </lineage>
</organism>
<evidence type="ECO:0000313" key="2">
    <source>
        <dbReference type="EMBL" id="GAB47244.1"/>
    </source>
</evidence>
<accession>H5UND6</accession>
<name>H5UND6_9MICO</name>
<evidence type="ECO:0000256" key="1">
    <source>
        <dbReference type="SAM" id="Phobius"/>
    </source>
</evidence>